<comment type="pathway">
    <text evidence="1">Protein modification; peptidyl-diphthamide biosynthesis.</text>
</comment>
<evidence type="ECO:0000256" key="3">
    <source>
        <dbReference type="ARBA" id="ARBA00022737"/>
    </source>
</evidence>
<evidence type="ECO:0000256" key="4">
    <source>
        <dbReference type="ARBA" id="ARBA00022801"/>
    </source>
</evidence>
<accession>A0A316YK54</accession>
<dbReference type="PANTHER" id="PTHR46042:SF1">
    <property type="entry name" value="DIPHTHINE METHYLTRANSFERASE"/>
    <property type="match status" value="1"/>
</dbReference>
<dbReference type="GeneID" id="37044102"/>
<dbReference type="Proteomes" id="UP000245768">
    <property type="component" value="Unassembled WGS sequence"/>
</dbReference>
<evidence type="ECO:0000256" key="1">
    <source>
        <dbReference type="ARBA" id="ARBA00005156"/>
    </source>
</evidence>
<dbReference type="EC" id="3.1.1.97" evidence="6"/>
<evidence type="ECO:0000256" key="8">
    <source>
        <dbReference type="SAM" id="MobiDB-lite"/>
    </source>
</evidence>
<name>A0A316YK54_9BASI</name>
<evidence type="ECO:0000256" key="6">
    <source>
        <dbReference type="ARBA" id="ARBA00039131"/>
    </source>
</evidence>
<dbReference type="InParanoid" id="A0A316YK54"/>
<feature type="region of interest" description="Disordered" evidence="8">
    <location>
        <begin position="34"/>
        <end position="77"/>
    </location>
</feature>
<keyword evidence="2" id="KW-0853">WD repeat</keyword>
<evidence type="ECO:0000256" key="5">
    <source>
        <dbReference type="ARBA" id="ARBA00038092"/>
    </source>
</evidence>
<evidence type="ECO:0000256" key="7">
    <source>
        <dbReference type="ARBA" id="ARBA00047551"/>
    </source>
</evidence>
<dbReference type="OrthoDB" id="1930760at2759"/>
<dbReference type="RefSeq" id="XP_025376779.1">
    <property type="nucleotide sequence ID" value="XM_025522186.1"/>
</dbReference>
<dbReference type="InterPro" id="IPR052415">
    <property type="entry name" value="Diphthine_MTase"/>
</dbReference>
<proteinExistence type="inferred from homology"/>
<dbReference type="PANTHER" id="PTHR46042">
    <property type="entry name" value="DIPHTHINE METHYLTRANSFERASE"/>
    <property type="match status" value="1"/>
</dbReference>
<feature type="compositionally biased region" description="Polar residues" evidence="8">
    <location>
        <begin position="1"/>
        <end position="16"/>
    </location>
</feature>
<dbReference type="EMBL" id="KZ819637">
    <property type="protein sequence ID" value="PWN89581.1"/>
    <property type="molecule type" value="Genomic_DNA"/>
</dbReference>
<dbReference type="InterPro" id="IPR036322">
    <property type="entry name" value="WD40_repeat_dom_sf"/>
</dbReference>
<organism evidence="9 10">
    <name type="scientific">Acaromyces ingoldii</name>
    <dbReference type="NCBI Taxonomy" id="215250"/>
    <lineage>
        <taxon>Eukaryota</taxon>
        <taxon>Fungi</taxon>
        <taxon>Dikarya</taxon>
        <taxon>Basidiomycota</taxon>
        <taxon>Ustilaginomycotina</taxon>
        <taxon>Exobasidiomycetes</taxon>
        <taxon>Exobasidiales</taxon>
        <taxon>Cryptobasidiaceae</taxon>
        <taxon>Acaromyces</taxon>
    </lineage>
</organism>
<comment type="similarity">
    <text evidence="5">Belongs to the DPH7 family.</text>
</comment>
<feature type="region of interest" description="Disordered" evidence="8">
    <location>
        <begin position="1"/>
        <end position="22"/>
    </location>
</feature>
<dbReference type="FunCoup" id="A0A316YK54">
    <property type="interactions" value="824"/>
</dbReference>
<dbReference type="GO" id="GO:0017183">
    <property type="term" value="P:protein histidyl modification to diphthamide"/>
    <property type="evidence" value="ECO:0007669"/>
    <property type="project" value="TreeGrafter"/>
</dbReference>
<evidence type="ECO:0000313" key="9">
    <source>
        <dbReference type="EMBL" id="PWN89581.1"/>
    </source>
</evidence>
<dbReference type="SUPFAM" id="SSF50978">
    <property type="entry name" value="WD40 repeat-like"/>
    <property type="match status" value="1"/>
</dbReference>
<keyword evidence="4" id="KW-0378">Hydrolase</keyword>
<dbReference type="InterPro" id="IPR015943">
    <property type="entry name" value="WD40/YVTN_repeat-like_dom_sf"/>
</dbReference>
<gene>
    <name evidence="9" type="ORF">FA10DRAFT_268113</name>
</gene>
<protein>
    <recommendedName>
        <fullName evidence="6">methylated diphthine methylhydrolase</fullName>
        <ecNumber evidence="6">3.1.1.97</ecNumber>
    </recommendedName>
</protein>
<dbReference type="AlphaFoldDB" id="A0A316YK54"/>
<evidence type="ECO:0000256" key="2">
    <source>
        <dbReference type="ARBA" id="ARBA00022574"/>
    </source>
</evidence>
<reference evidence="9 10" key="1">
    <citation type="journal article" date="2018" name="Mol. Biol. Evol.">
        <title>Broad Genomic Sampling Reveals a Smut Pathogenic Ancestry of the Fungal Clade Ustilaginomycotina.</title>
        <authorList>
            <person name="Kijpornyongpan T."/>
            <person name="Mondo S.J."/>
            <person name="Barry K."/>
            <person name="Sandor L."/>
            <person name="Lee J."/>
            <person name="Lipzen A."/>
            <person name="Pangilinan J."/>
            <person name="LaButti K."/>
            <person name="Hainaut M."/>
            <person name="Henrissat B."/>
            <person name="Grigoriev I.V."/>
            <person name="Spatafora J.W."/>
            <person name="Aime M.C."/>
        </authorList>
    </citation>
    <scope>NUCLEOTIDE SEQUENCE [LARGE SCALE GENOMIC DNA]</scope>
    <source>
        <strain evidence="9 10">MCA 4198</strain>
    </source>
</reference>
<dbReference type="GO" id="GO:0005737">
    <property type="term" value="C:cytoplasm"/>
    <property type="evidence" value="ECO:0007669"/>
    <property type="project" value="TreeGrafter"/>
</dbReference>
<dbReference type="STRING" id="215250.A0A316YK54"/>
<dbReference type="SMART" id="SM00320">
    <property type="entry name" value="WD40"/>
    <property type="match status" value="5"/>
</dbReference>
<comment type="catalytic activity">
    <reaction evidence="7">
        <text>diphthine methyl ester-[translation elongation factor 2] + H2O = diphthine-[translation elongation factor 2] + methanol + H(+)</text>
        <dbReference type="Rhea" id="RHEA:42656"/>
        <dbReference type="Rhea" id="RHEA-COMP:10172"/>
        <dbReference type="Rhea" id="RHEA-COMP:10173"/>
        <dbReference type="ChEBI" id="CHEBI:15377"/>
        <dbReference type="ChEBI" id="CHEBI:15378"/>
        <dbReference type="ChEBI" id="CHEBI:17790"/>
        <dbReference type="ChEBI" id="CHEBI:79005"/>
        <dbReference type="ChEBI" id="CHEBI:82696"/>
        <dbReference type="EC" id="3.1.1.97"/>
    </reaction>
</comment>
<dbReference type="GO" id="GO:0061685">
    <property type="term" value="F:diphthine methylesterase activity"/>
    <property type="evidence" value="ECO:0007669"/>
    <property type="project" value="UniProtKB-EC"/>
</dbReference>
<evidence type="ECO:0000313" key="10">
    <source>
        <dbReference type="Proteomes" id="UP000245768"/>
    </source>
</evidence>
<dbReference type="Gene3D" id="2.130.10.10">
    <property type="entry name" value="YVTN repeat-like/Quinoprotein amine dehydrogenase"/>
    <property type="match status" value="1"/>
</dbReference>
<sequence>MTRQAASLYSASTDLSADSIESHPGTRGLFALGTYQVDQAQEEGQPADENSNTSPEYSRRGRLTLHQTGTDGEGKVSCRTLSSLDTAAILDMKWLASGSRLSAALATSDLAFFHLNKGSLSPADTLKMNDVGALCLSLDWSDRRGLGAEGGSGPTKGIVSQSDGSLAYIPDLEVALSSKGNIESWAAHDYEAWIAAWDCWSDGNICWSGGDDLTLKGWDVREASRQPTFQVRKAFEGGVTTLQSHHLRQHLWAVGSYDGHLRLFDARKPLRPLSSTNVGGGVWRAKWHPTDSESLLVGCMHDGFKILKLPNDPASGDMDVMVRFDEHQSLAYGCDWDRSLSEPCSHVYSCSFYDSRLHIWEA</sequence>
<dbReference type="InterPro" id="IPR001680">
    <property type="entry name" value="WD40_rpt"/>
</dbReference>
<keyword evidence="10" id="KW-1185">Reference proteome</keyword>
<keyword evidence="3" id="KW-0677">Repeat</keyword>